<accession>L0AX43</accession>
<sequence>MSKVNPQINLSKKPKKDGGTGSYESGGTTFTVIKNDTGLPKGFFRHVHKPLNGPITLDRTLATSGDQIRGGFTGKKISSIDNVNEVSVYYWDGNDNVPILLGITTENGNPEKTKYHGRSGPGNPWMNGFVLSLSEKQALDNQNCHNNNTVVFNIQNPEFGTLNENSKISNCIRGKIKTSYIKLPSLPGSNYTIKEYAINGDASISRVTYGGRSTGITLNKGGGIDKVRVYFSAGSIEVPLLVEFLQRGGGESEWHYTQNTDGRNWTEVGKEKSKTFYSGPDQPTENLTTELDQIACSIGIGVTLDISYRNSETHARQSKKYCCDNHKDRVTVASGKINTGNHGHIMYYQHTIGQRYNLAAIKYH</sequence>
<evidence type="ECO:0000256" key="1">
    <source>
        <dbReference type="SAM" id="MobiDB-lite"/>
    </source>
</evidence>
<reference evidence="2 3" key="1">
    <citation type="journal article" date="2012" name="BMC Genomics">
        <title>Comparative genomic analysis and phylogenetic position of Theileria equi.</title>
        <authorList>
            <person name="Kappmeyer L.S."/>
            <person name="Thiagarajan M."/>
            <person name="Herndon D.R."/>
            <person name="Ramsay J.D."/>
            <person name="Caler E."/>
            <person name="Djikeng A."/>
            <person name="Gillespie J.J."/>
            <person name="Lau A.O."/>
            <person name="Roalson E.H."/>
            <person name="Silva J.C."/>
            <person name="Silva M.G."/>
            <person name="Suarez C.E."/>
            <person name="Ueti M.W."/>
            <person name="Nene V.M."/>
            <person name="Mealey R.H."/>
            <person name="Knowles D.P."/>
            <person name="Brayton K.A."/>
        </authorList>
    </citation>
    <scope>NUCLEOTIDE SEQUENCE [LARGE SCALE GENOMIC DNA]</scope>
    <source>
        <strain evidence="2 3">WA</strain>
    </source>
</reference>
<dbReference type="EMBL" id="CP001669">
    <property type="protein sequence ID" value="AFZ80130.1"/>
    <property type="molecule type" value="Genomic_DNA"/>
</dbReference>
<feature type="region of interest" description="Disordered" evidence="1">
    <location>
        <begin position="1"/>
        <end position="26"/>
    </location>
</feature>
<dbReference type="Proteomes" id="UP000031512">
    <property type="component" value="Chromosome 1"/>
</dbReference>
<organism evidence="2 3">
    <name type="scientific">Theileria equi strain WA</name>
    <dbReference type="NCBI Taxonomy" id="1537102"/>
    <lineage>
        <taxon>Eukaryota</taxon>
        <taxon>Sar</taxon>
        <taxon>Alveolata</taxon>
        <taxon>Apicomplexa</taxon>
        <taxon>Aconoidasida</taxon>
        <taxon>Piroplasmida</taxon>
        <taxon>Theileriidae</taxon>
        <taxon>Theileria</taxon>
    </lineage>
</organism>
<name>L0AX43_THEEQ</name>
<dbReference type="KEGG" id="beq:BEWA_029810"/>
<dbReference type="VEuPathDB" id="PiroplasmaDB:BEWA_029810"/>
<dbReference type="AlphaFoldDB" id="L0AX43"/>
<feature type="compositionally biased region" description="Polar residues" evidence="1">
    <location>
        <begin position="1"/>
        <end position="10"/>
    </location>
</feature>
<gene>
    <name evidence="2" type="ORF">BEWA_029810</name>
</gene>
<dbReference type="RefSeq" id="XP_004829796.1">
    <property type="nucleotide sequence ID" value="XM_004829739.1"/>
</dbReference>
<dbReference type="GeneID" id="15806739"/>
<evidence type="ECO:0000313" key="2">
    <source>
        <dbReference type="EMBL" id="AFZ80130.1"/>
    </source>
</evidence>
<protein>
    <submittedName>
        <fullName evidence="2">Uncharacterized protein</fullName>
    </submittedName>
</protein>
<evidence type="ECO:0000313" key="3">
    <source>
        <dbReference type="Proteomes" id="UP000031512"/>
    </source>
</evidence>
<proteinExistence type="predicted"/>
<keyword evidence="3" id="KW-1185">Reference proteome</keyword>